<dbReference type="InterPro" id="IPR002797">
    <property type="entry name" value="Polysacc_synth"/>
</dbReference>
<keyword evidence="3 6" id="KW-0812">Transmembrane</keyword>
<keyword evidence="5 6" id="KW-0472">Membrane</keyword>
<evidence type="ECO:0000256" key="5">
    <source>
        <dbReference type="ARBA" id="ARBA00023136"/>
    </source>
</evidence>
<feature type="transmembrane region" description="Helical" evidence="6">
    <location>
        <begin position="36"/>
        <end position="61"/>
    </location>
</feature>
<evidence type="ECO:0000256" key="6">
    <source>
        <dbReference type="SAM" id="Phobius"/>
    </source>
</evidence>
<evidence type="ECO:0000256" key="1">
    <source>
        <dbReference type="ARBA" id="ARBA00004651"/>
    </source>
</evidence>
<evidence type="ECO:0000256" key="2">
    <source>
        <dbReference type="ARBA" id="ARBA00022475"/>
    </source>
</evidence>
<evidence type="ECO:0000256" key="4">
    <source>
        <dbReference type="ARBA" id="ARBA00022989"/>
    </source>
</evidence>
<evidence type="ECO:0008006" key="9">
    <source>
        <dbReference type="Google" id="ProtNLM"/>
    </source>
</evidence>
<dbReference type="Proteomes" id="UP001055101">
    <property type="component" value="Unassembled WGS sequence"/>
</dbReference>
<reference evidence="7" key="1">
    <citation type="journal article" date="2021" name="Front. Microbiol.">
        <title>Comprehensive Comparative Genomics and Phenotyping of Methylobacterium Species.</title>
        <authorList>
            <person name="Alessa O."/>
            <person name="Ogura Y."/>
            <person name="Fujitani Y."/>
            <person name="Takami H."/>
            <person name="Hayashi T."/>
            <person name="Sahin N."/>
            <person name="Tani A."/>
        </authorList>
    </citation>
    <scope>NUCLEOTIDE SEQUENCE</scope>
    <source>
        <strain evidence="7">DSM 23674</strain>
    </source>
</reference>
<accession>A0ABQ4TRQ1</accession>
<organism evidence="7 8">
    <name type="scientific">Methylobacterium thuringiense</name>
    <dbReference type="NCBI Taxonomy" id="1003091"/>
    <lineage>
        <taxon>Bacteria</taxon>
        <taxon>Pseudomonadati</taxon>
        <taxon>Pseudomonadota</taxon>
        <taxon>Alphaproteobacteria</taxon>
        <taxon>Hyphomicrobiales</taxon>
        <taxon>Methylobacteriaceae</taxon>
        <taxon>Methylobacterium</taxon>
    </lineage>
</organism>
<dbReference type="EMBL" id="BPRA01000027">
    <property type="protein sequence ID" value="GJE57701.1"/>
    <property type="molecule type" value="Genomic_DNA"/>
</dbReference>
<dbReference type="PANTHER" id="PTHR30250:SF11">
    <property type="entry name" value="O-ANTIGEN TRANSPORTER-RELATED"/>
    <property type="match status" value="1"/>
</dbReference>
<evidence type="ECO:0000313" key="8">
    <source>
        <dbReference type="Proteomes" id="UP001055101"/>
    </source>
</evidence>
<keyword evidence="4 6" id="KW-1133">Transmembrane helix</keyword>
<feature type="transmembrane region" description="Helical" evidence="6">
    <location>
        <begin position="401"/>
        <end position="422"/>
    </location>
</feature>
<comment type="caution">
    <text evidence="7">The sequence shown here is derived from an EMBL/GenBank/DDBJ whole genome shotgun (WGS) entry which is preliminary data.</text>
</comment>
<gene>
    <name evidence="7" type="ORF">EKPJFOCH_4219</name>
</gene>
<evidence type="ECO:0000313" key="7">
    <source>
        <dbReference type="EMBL" id="GJE57701.1"/>
    </source>
</evidence>
<sequence>MPAYSIIGASFFVDVADRAKTVSQRLMRAARAKSDVLLAVAAQIFQQIATFLTGVMIARAIGVEQYGISNLVRNTFTIASIIGPLGLEIWLLRFYGVQRAQGREIRGTLGFMRSVCLCINIGLLICILLPYDYAVSHYVYKYPDFIVLLGLSLLVVPVAADLSLLGSVYKAESRFGAYSLLTIGVQSLVRVLLVGTVLQLSPTVLTVVLINIAQLVLSYVGTLLHFRRRLQARIPMPQVIEDVRYGARRAIEILSVSIWFAGSTLIYSALRLVDVLLLGAFSTAKAVGEYSALSAVAQLVQLYPLAASQKIGPQVAAAYERDDMEGLRAIYRRYAQQSSLVAGFVFGGVAYFGSHLDLLFGKSFAFQPAVAGLIAFGHLLSAIFAPLGFCLSMTGRHRLEFGVLLGGVVVLVASCCLLIPIYDQAGCAASVALAFATVNVARSTLVFRIFGFFPATWRDALPPLASLPLAAGADFLVRPLGERTVLTTGLACALYVAFYLILLIWPKFLRHEPS</sequence>
<feature type="transmembrane region" description="Helical" evidence="6">
    <location>
        <begin position="204"/>
        <end position="226"/>
    </location>
</feature>
<feature type="transmembrane region" description="Helical" evidence="6">
    <location>
        <begin position="485"/>
        <end position="505"/>
    </location>
</feature>
<keyword evidence="2" id="KW-1003">Cell membrane</keyword>
<dbReference type="Pfam" id="PF01943">
    <property type="entry name" value="Polysacc_synt"/>
    <property type="match status" value="1"/>
</dbReference>
<keyword evidence="8" id="KW-1185">Reference proteome</keyword>
<evidence type="ECO:0000256" key="3">
    <source>
        <dbReference type="ARBA" id="ARBA00022692"/>
    </source>
</evidence>
<proteinExistence type="predicted"/>
<reference evidence="7" key="2">
    <citation type="submission" date="2021-08" db="EMBL/GenBank/DDBJ databases">
        <authorList>
            <person name="Tani A."/>
            <person name="Ola A."/>
            <person name="Ogura Y."/>
            <person name="Katsura K."/>
            <person name="Hayashi T."/>
        </authorList>
    </citation>
    <scope>NUCLEOTIDE SEQUENCE</scope>
    <source>
        <strain evidence="7">DSM 23674</strain>
    </source>
</reference>
<feature type="transmembrane region" description="Helical" evidence="6">
    <location>
        <begin position="145"/>
        <end position="165"/>
    </location>
</feature>
<feature type="transmembrane region" description="Helical" evidence="6">
    <location>
        <begin position="115"/>
        <end position="133"/>
    </location>
</feature>
<comment type="subcellular location">
    <subcellularLocation>
        <location evidence="1">Cell membrane</location>
        <topology evidence="1">Multi-pass membrane protein</topology>
    </subcellularLocation>
</comment>
<feature type="transmembrane region" description="Helical" evidence="6">
    <location>
        <begin position="334"/>
        <end position="353"/>
    </location>
</feature>
<feature type="transmembrane region" description="Helical" evidence="6">
    <location>
        <begin position="365"/>
        <end position="389"/>
    </location>
</feature>
<feature type="transmembrane region" description="Helical" evidence="6">
    <location>
        <begin position="177"/>
        <end position="198"/>
    </location>
</feature>
<dbReference type="InterPro" id="IPR050833">
    <property type="entry name" value="Poly_Biosynth_Transport"/>
</dbReference>
<protein>
    <recommendedName>
        <fullName evidence="9">Polysaccharide biosynthesis protein</fullName>
    </recommendedName>
</protein>
<feature type="transmembrane region" description="Helical" evidence="6">
    <location>
        <begin position="76"/>
        <end position="95"/>
    </location>
</feature>
<dbReference type="PANTHER" id="PTHR30250">
    <property type="entry name" value="PST FAMILY PREDICTED COLANIC ACID TRANSPORTER"/>
    <property type="match status" value="1"/>
</dbReference>
<name>A0ABQ4TRQ1_9HYPH</name>